<dbReference type="SMART" id="SM01052">
    <property type="entry name" value="CAP_GLY"/>
    <property type="match status" value="1"/>
</dbReference>
<dbReference type="GO" id="GO:0035371">
    <property type="term" value="C:microtubule plus-end"/>
    <property type="evidence" value="ECO:0007669"/>
    <property type="project" value="TreeGrafter"/>
</dbReference>
<proteinExistence type="inferred from homology"/>
<evidence type="ECO:0000256" key="3">
    <source>
        <dbReference type="ARBA" id="ARBA00023186"/>
    </source>
</evidence>
<dbReference type="GO" id="GO:0031122">
    <property type="term" value="P:cytoplasmic microtubule organization"/>
    <property type="evidence" value="ECO:0007669"/>
    <property type="project" value="TreeGrafter"/>
</dbReference>
<dbReference type="AlphaFoldDB" id="A0AAD9L6F0"/>
<sequence>MPLISVFVSSPDTHSERRFDTGLTVQQLKDKLVPITGISPQHQVVRVFRSSEQNELVASLDDENRTLENYGLQEWNVIKVDSSDPNARPGEFSDLSAVEKFELTPEEYEARSDTVLSHLKANKLGRFAPTPTNLTHAPPPPSSVPSNIVVGARCQVPGDGGLERRGTVRYVGTAPIGKGGAWVGVELDEPVGKGDGEIEGVRYFTSRAKHAVFVRPDKVDVGDYPEEDLMGSDDEI</sequence>
<evidence type="ECO:0000313" key="7">
    <source>
        <dbReference type="Proteomes" id="UP001182556"/>
    </source>
</evidence>
<dbReference type="GO" id="GO:0007021">
    <property type="term" value="P:tubulin complex assembly"/>
    <property type="evidence" value="ECO:0007669"/>
    <property type="project" value="InterPro"/>
</dbReference>
<dbReference type="InterPro" id="IPR045172">
    <property type="entry name" value="TBCB_Ubl"/>
</dbReference>
<comment type="subcellular location">
    <subcellularLocation>
        <location evidence="1">Cytoplasm</location>
    </subcellularLocation>
</comment>
<evidence type="ECO:0000313" key="6">
    <source>
        <dbReference type="EMBL" id="KAK1925028.1"/>
    </source>
</evidence>
<comment type="caution">
    <text evidence="6">The sequence shown here is derived from an EMBL/GenBank/DDBJ whole genome shotgun (WGS) entry which is preliminary data.</text>
</comment>
<dbReference type="CDD" id="cd01789">
    <property type="entry name" value="Ubl_TBCB"/>
    <property type="match status" value="1"/>
</dbReference>
<dbReference type="EMBL" id="JAODAN010000004">
    <property type="protein sequence ID" value="KAK1925028.1"/>
    <property type="molecule type" value="Genomic_DNA"/>
</dbReference>
<dbReference type="Pfam" id="PF14560">
    <property type="entry name" value="Ubiquitin_2"/>
    <property type="match status" value="1"/>
</dbReference>
<organism evidence="6 7">
    <name type="scientific">Papiliotrema laurentii</name>
    <name type="common">Cryptococcus laurentii</name>
    <dbReference type="NCBI Taxonomy" id="5418"/>
    <lineage>
        <taxon>Eukaryota</taxon>
        <taxon>Fungi</taxon>
        <taxon>Dikarya</taxon>
        <taxon>Basidiomycota</taxon>
        <taxon>Agaricomycotina</taxon>
        <taxon>Tremellomycetes</taxon>
        <taxon>Tremellales</taxon>
        <taxon>Rhynchogastremaceae</taxon>
        <taxon>Papiliotrema</taxon>
    </lineage>
</organism>
<dbReference type="InterPro" id="IPR000626">
    <property type="entry name" value="Ubiquitin-like_dom"/>
</dbReference>
<keyword evidence="3" id="KW-0143">Chaperone</keyword>
<accession>A0AAD9L6F0</accession>
<dbReference type="PROSITE" id="PS50245">
    <property type="entry name" value="CAP_GLY_2"/>
    <property type="match status" value="1"/>
</dbReference>
<dbReference type="PANTHER" id="PTHR18916">
    <property type="entry name" value="DYNACTIN 1-RELATED MICROTUBULE-BINDING"/>
    <property type="match status" value="1"/>
</dbReference>
<dbReference type="Pfam" id="PF01302">
    <property type="entry name" value="CAP_GLY"/>
    <property type="match status" value="1"/>
</dbReference>
<evidence type="ECO:0000256" key="2">
    <source>
        <dbReference type="ARBA" id="ARBA00022490"/>
    </source>
</evidence>
<evidence type="ECO:0000256" key="1">
    <source>
        <dbReference type="ARBA" id="ARBA00004496"/>
    </source>
</evidence>
<protein>
    <submittedName>
        <fullName evidence="6">Tubulin-folding cofactor B</fullName>
    </submittedName>
</protein>
<dbReference type="GO" id="GO:0051010">
    <property type="term" value="F:microtubule plus-end binding"/>
    <property type="evidence" value="ECO:0007669"/>
    <property type="project" value="TreeGrafter"/>
</dbReference>
<feature type="domain" description="CAP-Gly" evidence="5">
    <location>
        <begin position="180"/>
        <end position="215"/>
    </location>
</feature>
<evidence type="ECO:0000259" key="5">
    <source>
        <dbReference type="PROSITE" id="PS50245"/>
    </source>
</evidence>
<dbReference type="PANTHER" id="PTHR18916:SF85">
    <property type="entry name" value="TUBULIN-FOLDING COFACTOR B"/>
    <property type="match status" value="1"/>
</dbReference>
<reference evidence="6" key="1">
    <citation type="submission" date="2023-02" db="EMBL/GenBank/DDBJ databases">
        <title>Identification and recombinant expression of a fungal hydrolase from Papiliotrema laurentii that hydrolyzes apple cutin and clears colloidal polyester polyurethane.</title>
        <authorList>
            <consortium name="DOE Joint Genome Institute"/>
            <person name="Roman V.A."/>
            <person name="Bojanowski C."/>
            <person name="Crable B.R."/>
            <person name="Wagner D.N."/>
            <person name="Hung C.S."/>
            <person name="Nadeau L.J."/>
            <person name="Schratz L."/>
            <person name="Haridas S."/>
            <person name="Pangilinan J."/>
            <person name="Lipzen A."/>
            <person name="Na H."/>
            <person name="Yan M."/>
            <person name="Ng V."/>
            <person name="Grigoriev I.V."/>
            <person name="Spatafora J.W."/>
            <person name="Barlow D."/>
            <person name="Biffinger J."/>
            <person name="Kelley-Loughnane N."/>
            <person name="Varaljay V.A."/>
            <person name="Crookes-Goodson W.J."/>
        </authorList>
    </citation>
    <scope>NUCLEOTIDE SEQUENCE</scope>
    <source>
        <strain evidence="6">5307AH</strain>
    </source>
</reference>
<dbReference type="Proteomes" id="UP001182556">
    <property type="component" value="Unassembled WGS sequence"/>
</dbReference>
<dbReference type="GO" id="GO:0005634">
    <property type="term" value="C:nucleus"/>
    <property type="evidence" value="ECO:0007669"/>
    <property type="project" value="TreeGrafter"/>
</dbReference>
<dbReference type="InterPro" id="IPR036859">
    <property type="entry name" value="CAP-Gly_dom_sf"/>
</dbReference>
<name>A0AAD9L6F0_PAPLA</name>
<evidence type="ECO:0000256" key="4">
    <source>
        <dbReference type="ARBA" id="ARBA00025779"/>
    </source>
</evidence>
<dbReference type="SUPFAM" id="SSF74924">
    <property type="entry name" value="Cap-Gly domain"/>
    <property type="match status" value="1"/>
</dbReference>
<dbReference type="InterPro" id="IPR029071">
    <property type="entry name" value="Ubiquitin-like_domsf"/>
</dbReference>
<dbReference type="Gene3D" id="2.30.30.190">
    <property type="entry name" value="CAP Gly-rich-like domain"/>
    <property type="match status" value="1"/>
</dbReference>
<comment type="similarity">
    <text evidence="4">Belongs to the TBCB family.</text>
</comment>
<dbReference type="InterPro" id="IPR000938">
    <property type="entry name" value="CAP-Gly_domain"/>
</dbReference>
<dbReference type="GO" id="GO:0043014">
    <property type="term" value="F:alpha-tubulin binding"/>
    <property type="evidence" value="ECO:0007669"/>
    <property type="project" value="InterPro"/>
</dbReference>
<dbReference type="SUPFAM" id="SSF54236">
    <property type="entry name" value="Ubiquitin-like"/>
    <property type="match status" value="1"/>
</dbReference>
<dbReference type="GO" id="GO:0005938">
    <property type="term" value="C:cell cortex"/>
    <property type="evidence" value="ECO:0007669"/>
    <property type="project" value="TreeGrafter"/>
</dbReference>
<keyword evidence="2" id="KW-0963">Cytoplasm</keyword>
<keyword evidence="7" id="KW-1185">Reference proteome</keyword>
<dbReference type="GO" id="GO:0007023">
    <property type="term" value="P:post-chaperonin tubulin folding pathway"/>
    <property type="evidence" value="ECO:0007669"/>
    <property type="project" value="InterPro"/>
</dbReference>
<dbReference type="Gene3D" id="3.10.20.90">
    <property type="entry name" value="Phosphatidylinositol 3-kinase Catalytic Subunit, Chain A, domain 1"/>
    <property type="match status" value="1"/>
</dbReference>
<gene>
    <name evidence="6" type="ORF">DB88DRAFT_487663</name>
</gene>